<proteinExistence type="predicted"/>
<gene>
    <name evidence="1" type="ORF">SAMN05661091_2202</name>
</gene>
<dbReference type="AlphaFoldDB" id="A0A1X7HA48"/>
<evidence type="ECO:0000313" key="2">
    <source>
        <dbReference type="Proteomes" id="UP000192940"/>
    </source>
</evidence>
<dbReference type="CDD" id="cd10451">
    <property type="entry name" value="GIY-YIG_LuxR_like"/>
    <property type="match status" value="1"/>
</dbReference>
<evidence type="ECO:0008006" key="3">
    <source>
        <dbReference type="Google" id="ProtNLM"/>
    </source>
</evidence>
<dbReference type="Gene3D" id="3.40.1440.10">
    <property type="entry name" value="GIY-YIG endonuclease"/>
    <property type="match status" value="1"/>
</dbReference>
<protein>
    <recommendedName>
        <fullName evidence="3">Group I intron endonuclease</fullName>
    </recommendedName>
</protein>
<organism evidence="1 2">
    <name type="scientific">Paenibacillus uliginis N3/975</name>
    <dbReference type="NCBI Taxonomy" id="1313296"/>
    <lineage>
        <taxon>Bacteria</taxon>
        <taxon>Bacillati</taxon>
        <taxon>Bacillota</taxon>
        <taxon>Bacilli</taxon>
        <taxon>Bacillales</taxon>
        <taxon>Paenibacillaceae</taxon>
        <taxon>Paenibacillus</taxon>
    </lineage>
</organism>
<evidence type="ECO:0000313" key="1">
    <source>
        <dbReference type="EMBL" id="SMF82622.1"/>
    </source>
</evidence>
<dbReference type="EMBL" id="LT840184">
    <property type="protein sequence ID" value="SMF82622.1"/>
    <property type="molecule type" value="Genomic_DNA"/>
</dbReference>
<name>A0A1X7HA48_9BACL</name>
<sequence length="118" mass="13959">MNRREELQQMYKEIKIEAGVYAIKNMKNGKILVVGTPNLKTINGKRFELQMGTSMNKSMQQEWNEYGEDAFVFEILEVFEPNNDPFYNLKDAVNKREEHWIMELQSFGERGYNSVKQL</sequence>
<dbReference type="Proteomes" id="UP000192940">
    <property type="component" value="Chromosome I"/>
</dbReference>
<keyword evidence="2" id="KW-1185">Reference proteome</keyword>
<accession>A0A1X7HA48</accession>
<dbReference type="SUPFAM" id="SSF82771">
    <property type="entry name" value="GIY-YIG endonuclease"/>
    <property type="match status" value="1"/>
</dbReference>
<reference evidence="1 2" key="1">
    <citation type="submission" date="2017-04" db="EMBL/GenBank/DDBJ databases">
        <authorList>
            <person name="Afonso C.L."/>
            <person name="Miller P.J."/>
            <person name="Scott M.A."/>
            <person name="Spackman E."/>
            <person name="Goraichik I."/>
            <person name="Dimitrov K.M."/>
            <person name="Suarez D.L."/>
            <person name="Swayne D.E."/>
        </authorList>
    </citation>
    <scope>NUCLEOTIDE SEQUENCE [LARGE SCALE GENOMIC DNA]</scope>
    <source>
        <strain evidence="1 2">N3/975</strain>
    </source>
</reference>
<dbReference type="InterPro" id="IPR035901">
    <property type="entry name" value="GIY-YIG_endonuc_sf"/>
</dbReference>
<dbReference type="STRING" id="1313296.SAMN05661091_2202"/>
<dbReference type="RefSeq" id="WP_208919188.1">
    <property type="nucleotide sequence ID" value="NZ_LT840184.1"/>
</dbReference>